<dbReference type="InterPro" id="IPR036388">
    <property type="entry name" value="WH-like_DNA-bd_sf"/>
</dbReference>
<accession>A0ABU9I8I9</accession>
<keyword evidence="3" id="KW-0804">Transcription</keyword>
<dbReference type="SUPFAM" id="SSF46785">
    <property type="entry name" value="Winged helix' DNA-binding domain"/>
    <property type="match status" value="1"/>
</dbReference>
<evidence type="ECO:0000313" key="5">
    <source>
        <dbReference type="EMBL" id="MEL1248092.1"/>
    </source>
</evidence>
<evidence type="ECO:0000256" key="2">
    <source>
        <dbReference type="ARBA" id="ARBA00023125"/>
    </source>
</evidence>
<dbReference type="SUPFAM" id="SSF54909">
    <property type="entry name" value="Dimeric alpha+beta barrel"/>
    <property type="match status" value="1"/>
</dbReference>
<dbReference type="InterPro" id="IPR011991">
    <property type="entry name" value="ArsR-like_HTH"/>
</dbReference>
<keyword evidence="2" id="KW-0238">DNA-binding</keyword>
<dbReference type="CDD" id="cd00090">
    <property type="entry name" value="HTH_ARSR"/>
    <property type="match status" value="1"/>
</dbReference>
<dbReference type="RefSeq" id="WP_341683035.1">
    <property type="nucleotide sequence ID" value="NZ_JBBYHT010000003.1"/>
</dbReference>
<dbReference type="Gene3D" id="1.10.10.10">
    <property type="entry name" value="Winged helix-like DNA-binding domain superfamily/Winged helix DNA-binding domain"/>
    <property type="match status" value="1"/>
</dbReference>
<dbReference type="InterPro" id="IPR019887">
    <property type="entry name" value="Tscrpt_reg_AsnC/Lrp_C"/>
</dbReference>
<proteinExistence type="predicted"/>
<dbReference type="Gene3D" id="3.30.70.920">
    <property type="match status" value="1"/>
</dbReference>
<name>A0ABU9I8I9_9FLAO</name>
<dbReference type="Proteomes" id="UP001393056">
    <property type="component" value="Unassembled WGS sequence"/>
</dbReference>
<organism evidence="5 6">
    <name type="scientific">Flavobacterium helocola</name>
    <dbReference type="NCBI Taxonomy" id="3139139"/>
    <lineage>
        <taxon>Bacteria</taxon>
        <taxon>Pseudomonadati</taxon>
        <taxon>Bacteroidota</taxon>
        <taxon>Flavobacteriia</taxon>
        <taxon>Flavobacteriales</taxon>
        <taxon>Flavobacteriaceae</taxon>
        <taxon>Flavobacterium</taxon>
    </lineage>
</organism>
<evidence type="ECO:0000256" key="1">
    <source>
        <dbReference type="ARBA" id="ARBA00023015"/>
    </source>
</evidence>
<sequence length="159" mass="17985">MKHQLDAKDQAILEILQQDSTISVKEIGERVGLSFTPTYERIKNLEKNQVITKYVALVNRFKIGVQIVVYCNVTLKEQSKVALDAFEQTIVAIPQVQEVISLSGNYDYMLKIIAEDITSYNDFVVNVISNIPNIGQYHSSIVLNETKKETAYMLPKVTS</sequence>
<dbReference type="Pfam" id="PF13404">
    <property type="entry name" value="HTH_AsnC-type"/>
    <property type="match status" value="1"/>
</dbReference>
<comment type="caution">
    <text evidence="5">The sequence shown here is derived from an EMBL/GenBank/DDBJ whole genome shotgun (WGS) entry which is preliminary data.</text>
</comment>
<reference evidence="5 6" key="1">
    <citation type="submission" date="2024-04" db="EMBL/GenBank/DDBJ databases">
        <title>Flavobacterium sp. DGU41 16S ribosomal RNA gene Genome sequencing and assembly.</title>
        <authorList>
            <person name="Park S."/>
        </authorList>
    </citation>
    <scope>NUCLEOTIDE SEQUENCE [LARGE SCALE GENOMIC DNA]</scope>
    <source>
        <strain evidence="5 6">DGU41</strain>
    </source>
</reference>
<dbReference type="PANTHER" id="PTHR30154:SF34">
    <property type="entry name" value="TRANSCRIPTIONAL REGULATOR AZLB"/>
    <property type="match status" value="1"/>
</dbReference>
<keyword evidence="1" id="KW-0805">Transcription regulation</keyword>
<dbReference type="PANTHER" id="PTHR30154">
    <property type="entry name" value="LEUCINE-RESPONSIVE REGULATORY PROTEIN"/>
    <property type="match status" value="1"/>
</dbReference>
<dbReference type="EMBL" id="JBBYHT010000003">
    <property type="protein sequence ID" value="MEL1248092.1"/>
    <property type="molecule type" value="Genomic_DNA"/>
</dbReference>
<dbReference type="PROSITE" id="PS50956">
    <property type="entry name" value="HTH_ASNC_2"/>
    <property type="match status" value="1"/>
</dbReference>
<evidence type="ECO:0000256" key="3">
    <source>
        <dbReference type="ARBA" id="ARBA00023163"/>
    </source>
</evidence>
<dbReference type="PRINTS" id="PR00033">
    <property type="entry name" value="HTHASNC"/>
</dbReference>
<dbReference type="InterPro" id="IPR011008">
    <property type="entry name" value="Dimeric_a/b-barrel"/>
</dbReference>
<dbReference type="InterPro" id="IPR000485">
    <property type="entry name" value="AsnC-type_HTH_dom"/>
</dbReference>
<dbReference type="InterPro" id="IPR036390">
    <property type="entry name" value="WH_DNA-bd_sf"/>
</dbReference>
<feature type="domain" description="HTH asnC-type" evidence="4">
    <location>
        <begin position="5"/>
        <end position="66"/>
    </location>
</feature>
<evidence type="ECO:0000259" key="4">
    <source>
        <dbReference type="PROSITE" id="PS50956"/>
    </source>
</evidence>
<protein>
    <submittedName>
        <fullName evidence="5">Lrp/AsnC family transcriptional regulator</fullName>
    </submittedName>
</protein>
<keyword evidence="6" id="KW-1185">Reference proteome</keyword>
<evidence type="ECO:0000313" key="6">
    <source>
        <dbReference type="Proteomes" id="UP001393056"/>
    </source>
</evidence>
<dbReference type="SMART" id="SM00344">
    <property type="entry name" value="HTH_ASNC"/>
    <property type="match status" value="1"/>
</dbReference>
<gene>
    <name evidence="5" type="ORF">AAEO58_08555</name>
</gene>
<dbReference type="Pfam" id="PF01037">
    <property type="entry name" value="AsnC_trans_reg"/>
    <property type="match status" value="1"/>
</dbReference>
<dbReference type="InterPro" id="IPR019888">
    <property type="entry name" value="Tscrpt_reg_AsnC-like"/>
</dbReference>